<feature type="compositionally biased region" description="Low complexity" evidence="1">
    <location>
        <begin position="44"/>
        <end position="54"/>
    </location>
</feature>
<feature type="region of interest" description="Disordered" evidence="1">
    <location>
        <begin position="68"/>
        <end position="90"/>
    </location>
</feature>
<proteinExistence type="predicted"/>
<dbReference type="Proteomes" id="UP000828236">
    <property type="component" value="Unassembled WGS sequence"/>
</dbReference>
<organism evidence="2">
    <name type="scientific">Dermatophagoides farinae</name>
    <name type="common">American house dust mite</name>
    <dbReference type="NCBI Taxonomy" id="6954"/>
    <lineage>
        <taxon>Eukaryota</taxon>
        <taxon>Metazoa</taxon>
        <taxon>Ecdysozoa</taxon>
        <taxon>Arthropoda</taxon>
        <taxon>Chelicerata</taxon>
        <taxon>Arachnida</taxon>
        <taxon>Acari</taxon>
        <taxon>Acariformes</taxon>
        <taxon>Sarcoptiformes</taxon>
        <taxon>Astigmata</taxon>
        <taxon>Psoroptidia</taxon>
        <taxon>Analgoidea</taxon>
        <taxon>Pyroglyphidae</taxon>
        <taxon>Dermatophagoidinae</taxon>
        <taxon>Dermatophagoides</taxon>
    </lineage>
</organism>
<accession>A0A9D4SJA0</accession>
<evidence type="ECO:0000313" key="2">
    <source>
        <dbReference type="EMBL" id="KAH7644002.1"/>
    </source>
</evidence>
<protein>
    <submittedName>
        <fullName evidence="2">Uncharacterized protein</fullName>
    </submittedName>
</protein>
<sequence length="121" mass="13791">MAKELKSEEQIVTDDNISKPIVNIDDKNGKQIIRMNGNLSMIKSSSTTTTTKTTIPADRNDCEETMSNTNNIKSNHRRQQQQQQLGNGKQIEQIIDDQRKKLVAKNIIEGNVQEIIMFMMI</sequence>
<reference evidence="2" key="1">
    <citation type="submission" date="2020-06" db="EMBL/GenBank/DDBJ databases">
        <authorList>
            <person name="Ji K."/>
            <person name="Li J."/>
        </authorList>
    </citation>
    <scope>NUCLEOTIDE SEQUENCE</scope>
    <source>
        <strain evidence="2">JKM2019</strain>
        <tissue evidence="2">Whole body</tissue>
    </source>
</reference>
<dbReference type="EMBL" id="SDOV01000002">
    <property type="protein sequence ID" value="KAH7644002.1"/>
    <property type="molecule type" value="Genomic_DNA"/>
</dbReference>
<gene>
    <name evidence="2" type="ORF">HUG17_6364</name>
</gene>
<reference evidence="2" key="2">
    <citation type="journal article" date="2021" name="World Allergy Organ. J.">
        <title>Chromosome-level assembly of Dermatophagoides farinae genome and transcriptome reveals two novel allergens Der f 37 and Der f 39.</title>
        <authorList>
            <person name="Chen J."/>
            <person name="Cai Z."/>
            <person name="Fan D."/>
            <person name="Hu J."/>
            <person name="Hou Y."/>
            <person name="He Y."/>
            <person name="Zhang Z."/>
            <person name="Zhao Z."/>
            <person name="Gao P."/>
            <person name="Hu W."/>
            <person name="Sun J."/>
            <person name="Li J."/>
            <person name="Ji K."/>
        </authorList>
    </citation>
    <scope>NUCLEOTIDE SEQUENCE</scope>
    <source>
        <strain evidence="2">JKM2019</strain>
    </source>
</reference>
<evidence type="ECO:0000256" key="1">
    <source>
        <dbReference type="SAM" id="MobiDB-lite"/>
    </source>
</evidence>
<comment type="caution">
    <text evidence="2">The sequence shown here is derived from an EMBL/GenBank/DDBJ whole genome shotgun (WGS) entry which is preliminary data.</text>
</comment>
<feature type="region of interest" description="Disordered" evidence="1">
    <location>
        <begin position="44"/>
        <end position="63"/>
    </location>
</feature>
<name>A0A9D4SJA0_DERFA</name>
<dbReference type="AlphaFoldDB" id="A0A9D4SJA0"/>